<evidence type="ECO:0000256" key="2">
    <source>
        <dbReference type="ARBA" id="ARBA00008072"/>
    </source>
</evidence>
<dbReference type="STRING" id="1121416.SAMN02745220_05001"/>
<dbReference type="NCBIfam" id="TIGR02822">
    <property type="entry name" value="adh_fam_2"/>
    <property type="match status" value="1"/>
</dbReference>
<dbReference type="InterPro" id="IPR011032">
    <property type="entry name" value="GroES-like_sf"/>
</dbReference>
<dbReference type="PANTHER" id="PTHR42940:SF8">
    <property type="entry name" value="VACUOLAR PROTEIN SORTING-ASSOCIATED PROTEIN 11"/>
    <property type="match status" value="1"/>
</dbReference>
<sequence length="342" mass="37660">MKAMVLQKIGNLHDNPTPLQLMDLPDPVPTADEILVQVTVCGVCHTELDIIEGRTPPPRLPLVPGHQVVGRVRACGEKAKSFKIDDQVGIAWINSACGICKFCKAGCENVCRDFKATGRDTDGGYAEYMTIHEGFAYRIPVGLSDTETAPLLCAGAIGYRSLQLTGIQDGQKLGLTGFGASGHLVLKMVRHLYPRTAVFVFARGSEQQEFARGLGAAWAGETRKEPPEKLDYIIDTTPAWIPVVEALKNLEPGGRLVINAIAKENIDKDALLGLEYSRDLWLEKEIKSVANITRKDVSEFLMLAREMQIKPDVKEYPLAEANRCLVELKTRRILGAKVLRIK</sequence>
<dbReference type="InterPro" id="IPR036291">
    <property type="entry name" value="NAD(P)-bd_dom_sf"/>
</dbReference>
<dbReference type="SUPFAM" id="SSF50129">
    <property type="entry name" value="GroES-like"/>
    <property type="match status" value="1"/>
</dbReference>
<dbReference type="Pfam" id="PF08240">
    <property type="entry name" value="ADH_N"/>
    <property type="match status" value="1"/>
</dbReference>
<keyword evidence="5" id="KW-0560">Oxidoreductase</keyword>
<dbReference type="CDD" id="cd08298">
    <property type="entry name" value="CAD2"/>
    <property type="match status" value="1"/>
</dbReference>
<evidence type="ECO:0000259" key="6">
    <source>
        <dbReference type="Pfam" id="PF08240"/>
    </source>
</evidence>
<evidence type="ECO:0000256" key="3">
    <source>
        <dbReference type="ARBA" id="ARBA00022723"/>
    </source>
</evidence>
<dbReference type="OrthoDB" id="9774952at2"/>
<reference evidence="7 8" key="1">
    <citation type="submission" date="2016-12" db="EMBL/GenBank/DDBJ databases">
        <authorList>
            <person name="Song W.-J."/>
            <person name="Kurnit D.M."/>
        </authorList>
    </citation>
    <scope>NUCLEOTIDE SEQUENCE [LARGE SCALE GENOMIC DNA]</scope>
    <source>
        <strain evidence="7 8">DSM 18488</strain>
    </source>
</reference>
<dbReference type="InterPro" id="IPR014187">
    <property type="entry name" value="ADH_Zn_typ-2"/>
</dbReference>
<dbReference type="InterPro" id="IPR013154">
    <property type="entry name" value="ADH-like_N"/>
</dbReference>
<evidence type="ECO:0000256" key="1">
    <source>
        <dbReference type="ARBA" id="ARBA00001947"/>
    </source>
</evidence>
<dbReference type="Gene3D" id="3.90.180.10">
    <property type="entry name" value="Medium-chain alcohol dehydrogenases, catalytic domain"/>
    <property type="match status" value="1"/>
</dbReference>
<dbReference type="GO" id="GO:0004022">
    <property type="term" value="F:alcohol dehydrogenase (NAD+) activity"/>
    <property type="evidence" value="ECO:0007669"/>
    <property type="project" value="TreeGrafter"/>
</dbReference>
<comment type="cofactor">
    <cofactor evidence="1">
        <name>Zn(2+)</name>
        <dbReference type="ChEBI" id="CHEBI:29105"/>
    </cofactor>
</comment>
<keyword evidence="8" id="KW-1185">Reference proteome</keyword>
<dbReference type="PANTHER" id="PTHR42940">
    <property type="entry name" value="ALCOHOL DEHYDROGENASE 1-RELATED"/>
    <property type="match status" value="1"/>
</dbReference>
<gene>
    <name evidence="7" type="ORF">SAMN02745220_05001</name>
</gene>
<feature type="domain" description="Alcohol dehydrogenase-like N-terminal" evidence="6">
    <location>
        <begin position="31"/>
        <end position="140"/>
    </location>
</feature>
<dbReference type="EMBL" id="FRFE01000049">
    <property type="protein sequence ID" value="SHO53200.1"/>
    <property type="molecule type" value="Genomic_DNA"/>
</dbReference>
<dbReference type="AlphaFoldDB" id="A0A1M7YKP6"/>
<dbReference type="Proteomes" id="UP000184603">
    <property type="component" value="Unassembled WGS sequence"/>
</dbReference>
<proteinExistence type="inferred from homology"/>
<dbReference type="Gene3D" id="3.40.50.720">
    <property type="entry name" value="NAD(P)-binding Rossmann-like Domain"/>
    <property type="match status" value="1"/>
</dbReference>
<comment type="similarity">
    <text evidence="2">Belongs to the zinc-containing alcohol dehydrogenase family.</text>
</comment>
<dbReference type="SUPFAM" id="SSF51735">
    <property type="entry name" value="NAD(P)-binding Rossmann-fold domains"/>
    <property type="match status" value="1"/>
</dbReference>
<evidence type="ECO:0000256" key="4">
    <source>
        <dbReference type="ARBA" id="ARBA00022833"/>
    </source>
</evidence>
<evidence type="ECO:0000313" key="8">
    <source>
        <dbReference type="Proteomes" id="UP000184603"/>
    </source>
</evidence>
<dbReference type="RefSeq" id="WP_073616804.1">
    <property type="nucleotide sequence ID" value="NZ_FRFE01000049.1"/>
</dbReference>
<evidence type="ECO:0000313" key="7">
    <source>
        <dbReference type="EMBL" id="SHO53200.1"/>
    </source>
</evidence>
<keyword evidence="3" id="KW-0479">Metal-binding</keyword>
<accession>A0A1M7YKP6</accession>
<protein>
    <submittedName>
        <fullName evidence="7">Alcohol dehydrogenase, propanol-preferring</fullName>
    </submittedName>
</protein>
<name>A0A1M7YKP6_9BACT</name>
<dbReference type="GO" id="GO:0005737">
    <property type="term" value="C:cytoplasm"/>
    <property type="evidence" value="ECO:0007669"/>
    <property type="project" value="TreeGrafter"/>
</dbReference>
<organism evidence="7 8">
    <name type="scientific">Desulfopila aestuarii DSM 18488</name>
    <dbReference type="NCBI Taxonomy" id="1121416"/>
    <lineage>
        <taxon>Bacteria</taxon>
        <taxon>Pseudomonadati</taxon>
        <taxon>Thermodesulfobacteriota</taxon>
        <taxon>Desulfobulbia</taxon>
        <taxon>Desulfobulbales</taxon>
        <taxon>Desulfocapsaceae</taxon>
        <taxon>Desulfopila</taxon>
    </lineage>
</organism>
<evidence type="ECO:0000256" key="5">
    <source>
        <dbReference type="ARBA" id="ARBA00023002"/>
    </source>
</evidence>
<dbReference type="GO" id="GO:0046872">
    <property type="term" value="F:metal ion binding"/>
    <property type="evidence" value="ECO:0007669"/>
    <property type="project" value="UniProtKB-KW"/>
</dbReference>
<keyword evidence="4" id="KW-0862">Zinc</keyword>